<dbReference type="GO" id="GO:0055085">
    <property type="term" value="P:transmembrane transport"/>
    <property type="evidence" value="ECO:0007669"/>
    <property type="project" value="InterPro"/>
</dbReference>
<keyword evidence="4" id="KW-0997">Cell inner membrane</keyword>
<evidence type="ECO:0000256" key="3">
    <source>
        <dbReference type="ARBA" id="ARBA00022475"/>
    </source>
</evidence>
<dbReference type="SUPFAM" id="SSF161098">
    <property type="entry name" value="MetI-like"/>
    <property type="match status" value="1"/>
</dbReference>
<feature type="transmembrane region" description="Helical" evidence="8">
    <location>
        <begin position="68"/>
        <end position="94"/>
    </location>
</feature>
<feature type="transmembrane region" description="Helical" evidence="8">
    <location>
        <begin position="138"/>
        <end position="158"/>
    </location>
</feature>
<proteinExistence type="inferred from homology"/>
<feature type="domain" description="ABC transmembrane type-1" evidence="9">
    <location>
        <begin position="68"/>
        <end position="262"/>
    </location>
</feature>
<dbReference type="InterPro" id="IPR000515">
    <property type="entry name" value="MetI-like"/>
</dbReference>
<evidence type="ECO:0000256" key="1">
    <source>
        <dbReference type="ARBA" id="ARBA00004429"/>
    </source>
</evidence>
<dbReference type="Gene3D" id="1.10.3720.10">
    <property type="entry name" value="MetI-like"/>
    <property type="match status" value="1"/>
</dbReference>
<dbReference type="OrthoDB" id="9782004at2"/>
<dbReference type="AlphaFoldDB" id="A0A2S4MAI5"/>
<dbReference type="PANTHER" id="PTHR43357">
    <property type="entry name" value="INNER MEMBRANE ABC TRANSPORTER PERMEASE PROTEIN YDCV"/>
    <property type="match status" value="1"/>
</dbReference>
<evidence type="ECO:0000256" key="7">
    <source>
        <dbReference type="ARBA" id="ARBA00023136"/>
    </source>
</evidence>
<dbReference type="Proteomes" id="UP000236919">
    <property type="component" value="Unassembled WGS sequence"/>
</dbReference>
<dbReference type="EMBL" id="PQFZ01000006">
    <property type="protein sequence ID" value="POR51760.1"/>
    <property type="molecule type" value="Genomic_DNA"/>
</dbReference>
<feature type="transmembrane region" description="Helical" evidence="8">
    <location>
        <begin position="242"/>
        <end position="261"/>
    </location>
</feature>
<dbReference type="RefSeq" id="WP_103718362.1">
    <property type="nucleotide sequence ID" value="NZ_PQFZ01000006.1"/>
</dbReference>
<evidence type="ECO:0000256" key="5">
    <source>
        <dbReference type="ARBA" id="ARBA00022692"/>
    </source>
</evidence>
<dbReference type="PANTHER" id="PTHR43357:SF4">
    <property type="entry name" value="INNER MEMBRANE ABC TRANSPORTER PERMEASE PROTEIN YDCV"/>
    <property type="match status" value="1"/>
</dbReference>
<sequence length="272" mass="28858">MSAAARPSFGRLALNGAACLSLGFILLPLIFVTWLAFFRQEIPSFPPEGYSLKWFSAAASNKPFIDGFILSLQVGVLATLIGLALGVPASLALVRHRITLGPAVNTLLLLPLVMPGIVLGTALYVFQIETEIATGLPVLGSLGGLIAAHTLVVIPWVVRLVTASLTGFDRTIEEAAQNLGAGPLTTFWRVTLPSIRPGIVAAGLFGFVTSFGNLEMSLFLVGPGRTTLPIAILQYLEWKIDPTVAAASLIQIVLIAVAMVVTDRYVKLSRVV</sequence>
<dbReference type="PROSITE" id="PS50928">
    <property type="entry name" value="ABC_TM1"/>
    <property type="match status" value="1"/>
</dbReference>
<name>A0A2S4MAI5_9HYPH</name>
<evidence type="ECO:0000313" key="11">
    <source>
        <dbReference type="Proteomes" id="UP000236919"/>
    </source>
</evidence>
<organism evidence="10 11">
    <name type="scientific">Bosea psychrotolerans</name>
    <dbReference type="NCBI Taxonomy" id="1871628"/>
    <lineage>
        <taxon>Bacteria</taxon>
        <taxon>Pseudomonadati</taxon>
        <taxon>Pseudomonadota</taxon>
        <taxon>Alphaproteobacteria</taxon>
        <taxon>Hyphomicrobiales</taxon>
        <taxon>Boseaceae</taxon>
        <taxon>Bosea</taxon>
    </lineage>
</organism>
<comment type="similarity">
    <text evidence="8">Belongs to the binding-protein-dependent transport system permease family.</text>
</comment>
<evidence type="ECO:0000256" key="2">
    <source>
        <dbReference type="ARBA" id="ARBA00022448"/>
    </source>
</evidence>
<keyword evidence="3" id="KW-1003">Cell membrane</keyword>
<keyword evidence="6 8" id="KW-1133">Transmembrane helix</keyword>
<keyword evidence="2 8" id="KW-0813">Transport</keyword>
<accession>A0A2S4MAI5</accession>
<evidence type="ECO:0000256" key="4">
    <source>
        <dbReference type="ARBA" id="ARBA00022519"/>
    </source>
</evidence>
<reference evidence="10 11" key="1">
    <citation type="submission" date="2018-01" db="EMBL/GenBank/DDBJ databases">
        <title>Genomic Encyclopedia of Type Strains, Phase III (KMG-III): the genomes of soil and plant-associated and newly described type strains.</title>
        <authorList>
            <person name="Whitman W."/>
        </authorList>
    </citation>
    <scope>NUCLEOTIDE SEQUENCE [LARGE SCALE GENOMIC DNA]</scope>
    <source>
        <strain evidence="10 11">1131</strain>
    </source>
</reference>
<dbReference type="CDD" id="cd06261">
    <property type="entry name" value="TM_PBP2"/>
    <property type="match status" value="1"/>
</dbReference>
<dbReference type="Pfam" id="PF00528">
    <property type="entry name" value="BPD_transp_1"/>
    <property type="match status" value="1"/>
</dbReference>
<evidence type="ECO:0000259" key="9">
    <source>
        <dbReference type="PROSITE" id="PS50928"/>
    </source>
</evidence>
<dbReference type="InterPro" id="IPR035906">
    <property type="entry name" value="MetI-like_sf"/>
</dbReference>
<keyword evidence="5 8" id="KW-0812">Transmembrane</keyword>
<evidence type="ECO:0000256" key="8">
    <source>
        <dbReference type="RuleBase" id="RU363032"/>
    </source>
</evidence>
<evidence type="ECO:0000313" key="10">
    <source>
        <dbReference type="EMBL" id="POR51760.1"/>
    </source>
</evidence>
<evidence type="ECO:0000256" key="6">
    <source>
        <dbReference type="ARBA" id="ARBA00022989"/>
    </source>
</evidence>
<feature type="transmembrane region" description="Helical" evidence="8">
    <location>
        <begin position="12"/>
        <end position="37"/>
    </location>
</feature>
<protein>
    <submittedName>
        <fullName evidence="10">Putative spermidine/putrescine transport system permease protein</fullName>
    </submittedName>
</protein>
<keyword evidence="7 8" id="KW-0472">Membrane</keyword>
<gene>
    <name evidence="10" type="ORF">CYD53_10641</name>
</gene>
<dbReference type="GO" id="GO:0005886">
    <property type="term" value="C:plasma membrane"/>
    <property type="evidence" value="ECO:0007669"/>
    <property type="project" value="UniProtKB-SubCell"/>
</dbReference>
<comment type="subcellular location">
    <subcellularLocation>
        <location evidence="1">Cell inner membrane</location>
        <topology evidence="1">Multi-pass membrane protein</topology>
    </subcellularLocation>
    <subcellularLocation>
        <location evidence="8">Cell membrane</location>
        <topology evidence="8">Multi-pass membrane protein</topology>
    </subcellularLocation>
</comment>
<feature type="transmembrane region" description="Helical" evidence="8">
    <location>
        <begin position="106"/>
        <end position="126"/>
    </location>
</feature>
<comment type="caution">
    <text evidence="10">The sequence shown here is derived from an EMBL/GenBank/DDBJ whole genome shotgun (WGS) entry which is preliminary data.</text>
</comment>
<feature type="transmembrane region" description="Helical" evidence="8">
    <location>
        <begin position="199"/>
        <end position="222"/>
    </location>
</feature>
<keyword evidence="11" id="KW-1185">Reference proteome</keyword>